<keyword evidence="1" id="KW-0472">Membrane</keyword>
<feature type="transmembrane region" description="Helical" evidence="1">
    <location>
        <begin position="31"/>
        <end position="53"/>
    </location>
</feature>
<feature type="transmembrane region" description="Helical" evidence="1">
    <location>
        <begin position="6"/>
        <end position="24"/>
    </location>
</feature>
<proteinExistence type="predicted"/>
<keyword evidence="3" id="KW-1185">Reference proteome</keyword>
<feature type="transmembrane region" description="Helical" evidence="1">
    <location>
        <begin position="195"/>
        <end position="213"/>
    </location>
</feature>
<feature type="transmembrane region" description="Helical" evidence="1">
    <location>
        <begin position="220"/>
        <end position="238"/>
    </location>
</feature>
<feature type="transmembrane region" description="Helical" evidence="1">
    <location>
        <begin position="370"/>
        <end position="387"/>
    </location>
</feature>
<evidence type="ECO:0000313" key="2">
    <source>
        <dbReference type="EMBL" id="QUV95466.1"/>
    </source>
</evidence>
<dbReference type="RefSeq" id="WP_211423689.1">
    <property type="nucleotide sequence ID" value="NZ_CP072643.1"/>
</dbReference>
<organism evidence="2 3">
    <name type="scientific">Chloracidobacterium sp. N</name>
    <dbReference type="NCBI Taxonomy" id="2821540"/>
    <lineage>
        <taxon>Bacteria</taxon>
        <taxon>Pseudomonadati</taxon>
        <taxon>Acidobacteriota</taxon>
        <taxon>Terriglobia</taxon>
        <taxon>Terriglobales</taxon>
        <taxon>Acidobacteriaceae</taxon>
        <taxon>Chloracidobacterium</taxon>
        <taxon>Chloracidobacterium aggregatum</taxon>
    </lineage>
</organism>
<feature type="transmembrane region" description="Helical" evidence="1">
    <location>
        <begin position="144"/>
        <end position="165"/>
    </location>
</feature>
<name>A0ABX8B7C7_9BACT</name>
<evidence type="ECO:0000313" key="3">
    <source>
        <dbReference type="Proteomes" id="UP000677668"/>
    </source>
</evidence>
<sequence length="436" mass="48059">MDTLFPLIVLIQTALLVFAGVWFFRRNDEVPLMIAGLTMFFSSYRYFAVTQGWGEWIETVYTFGLPPITDEDALEVLPFIAFGEFVLMATYCARMRRKLPVVAAEGLQRLPPRTVSSLLALGIVFFFLSEYARSAAFNLTSSSYVFLFPLTLIGVATLLVAAWRFGALHTPFQKGVCLLIVVAAAYNNFGAFLRFQFVGLVIGIAVALSVFYVPRKRAVALLLGAIVAVIAFSLAGAVRQADNVNDKAAAFQHTGTSWERLVAGEDANMLDGFAIVRFVYPELMDFTLGTEHLEVLTRPIPRELWPDKPVGGYVNKLGLRDASQGILGISQSIYGSFYGEGGVIGIAVFAVLYGLGLAAITEWMTTLHPFLYSVLRGLFVAWMIPLLRGGDLPGIYAWLGMSSLTVLMFAWSNRRLLKQVNQPAPWPGPRPIPIRA</sequence>
<keyword evidence="1" id="KW-1133">Transmembrane helix</keyword>
<feature type="transmembrane region" description="Helical" evidence="1">
    <location>
        <begin position="172"/>
        <end position="189"/>
    </location>
</feature>
<keyword evidence="1" id="KW-0812">Transmembrane</keyword>
<evidence type="ECO:0008006" key="4">
    <source>
        <dbReference type="Google" id="ProtNLM"/>
    </source>
</evidence>
<feature type="transmembrane region" description="Helical" evidence="1">
    <location>
        <begin position="337"/>
        <end position="358"/>
    </location>
</feature>
<accession>A0ABX8B7C7</accession>
<dbReference type="EMBL" id="CP072643">
    <property type="protein sequence ID" value="QUV95466.1"/>
    <property type="molecule type" value="Genomic_DNA"/>
</dbReference>
<evidence type="ECO:0000256" key="1">
    <source>
        <dbReference type="SAM" id="Phobius"/>
    </source>
</evidence>
<dbReference type="Proteomes" id="UP000677668">
    <property type="component" value="Chromosome 2"/>
</dbReference>
<reference evidence="2 3" key="1">
    <citation type="submission" date="2021-03" db="EMBL/GenBank/DDBJ databases">
        <title>Genomic and phenotypic characterization of Chloracidobacterium isolates provides evidence for multiple species.</title>
        <authorList>
            <person name="Saini M.K."/>
            <person name="Costas A.M.G."/>
            <person name="Tank M."/>
            <person name="Bryant D.A."/>
        </authorList>
    </citation>
    <scope>NUCLEOTIDE SEQUENCE [LARGE SCALE GENOMIC DNA]</scope>
    <source>
        <strain evidence="2 3">N</strain>
    </source>
</reference>
<gene>
    <name evidence="2" type="ORF">J8C05_11520</name>
</gene>
<feature type="transmembrane region" description="Helical" evidence="1">
    <location>
        <begin position="73"/>
        <end position="93"/>
    </location>
</feature>
<protein>
    <recommendedName>
        <fullName evidence="4">Oligosaccharide repeat unit polymerase</fullName>
    </recommendedName>
</protein>
<feature type="transmembrane region" description="Helical" evidence="1">
    <location>
        <begin position="393"/>
        <end position="411"/>
    </location>
</feature>
<feature type="transmembrane region" description="Helical" evidence="1">
    <location>
        <begin position="114"/>
        <end position="132"/>
    </location>
</feature>